<evidence type="ECO:0000259" key="12">
    <source>
        <dbReference type="PROSITE" id="PS51012"/>
    </source>
</evidence>
<name>A0ABU1MQS5_9SPHN</name>
<evidence type="ECO:0000256" key="3">
    <source>
        <dbReference type="ARBA" id="ARBA00022448"/>
    </source>
</evidence>
<dbReference type="InterPro" id="IPR013525">
    <property type="entry name" value="ABC2_TM"/>
</dbReference>
<keyword evidence="14" id="KW-1185">Reference proteome</keyword>
<keyword evidence="4 11" id="KW-1003">Cell membrane</keyword>
<dbReference type="Proteomes" id="UP001184150">
    <property type="component" value="Unassembled WGS sequence"/>
</dbReference>
<organism evidence="13 14">
    <name type="scientific">Novosphingobium capsulatum</name>
    <dbReference type="NCBI Taxonomy" id="13688"/>
    <lineage>
        <taxon>Bacteria</taxon>
        <taxon>Pseudomonadati</taxon>
        <taxon>Pseudomonadota</taxon>
        <taxon>Alphaproteobacteria</taxon>
        <taxon>Sphingomonadales</taxon>
        <taxon>Sphingomonadaceae</taxon>
        <taxon>Novosphingobium</taxon>
    </lineage>
</organism>
<keyword evidence="10" id="KW-0472">Membrane</keyword>
<dbReference type="InterPro" id="IPR000412">
    <property type="entry name" value="ABC_2_transport"/>
</dbReference>
<evidence type="ECO:0000313" key="14">
    <source>
        <dbReference type="Proteomes" id="UP001184150"/>
    </source>
</evidence>
<dbReference type="PRINTS" id="PR00164">
    <property type="entry name" value="ABC2TRNSPORT"/>
</dbReference>
<evidence type="ECO:0000256" key="4">
    <source>
        <dbReference type="ARBA" id="ARBA00022475"/>
    </source>
</evidence>
<keyword evidence="5" id="KW-0762">Sugar transport</keyword>
<dbReference type="PANTHER" id="PTHR30413">
    <property type="entry name" value="INNER MEMBRANE TRANSPORT PERMEASE"/>
    <property type="match status" value="1"/>
</dbReference>
<keyword evidence="7" id="KW-0972">Capsule biogenesis/degradation</keyword>
<dbReference type="PROSITE" id="PS51012">
    <property type="entry name" value="ABC_TM2"/>
    <property type="match status" value="1"/>
</dbReference>
<evidence type="ECO:0000256" key="9">
    <source>
        <dbReference type="ARBA" id="ARBA00023047"/>
    </source>
</evidence>
<evidence type="ECO:0000256" key="6">
    <source>
        <dbReference type="ARBA" id="ARBA00022692"/>
    </source>
</evidence>
<evidence type="ECO:0000313" key="13">
    <source>
        <dbReference type="EMBL" id="MDR6512705.1"/>
    </source>
</evidence>
<sequence length="276" mass="30236">MPFPVLPPSPDLAGPAAPARSSLAVTWSVWRALMLREALTRLFATRISWAWVLFEPVFHVAYLLALYSAVRVHSVGNLDTPVWIMVGIQTFFLFRKTADHVAGAPADNSALFAYRQVKPVDTLVARGLLEGASWLVITLLLIALLALWGHPFAPQFPLAMMGACAAMWLLGVAFGMVVSACTTLMRETRQVLHIVLRPLYMISGVMFPLGSLPADWRALLMLNPLAHGVELVRMALSDSYQAVPETDAGYLFAWVLGLLLLGLALQLRLAHKVGAR</sequence>
<evidence type="ECO:0000256" key="10">
    <source>
        <dbReference type="ARBA" id="ARBA00023136"/>
    </source>
</evidence>
<keyword evidence="9" id="KW-0625">Polysaccharide transport</keyword>
<keyword evidence="8" id="KW-1133">Transmembrane helix</keyword>
<dbReference type="InterPro" id="IPR047817">
    <property type="entry name" value="ABC2_TM_bact-type"/>
</dbReference>
<proteinExistence type="inferred from homology"/>
<comment type="similarity">
    <text evidence="2 11">Belongs to the ABC-2 integral membrane protein family.</text>
</comment>
<protein>
    <recommendedName>
        <fullName evidence="11">Transport permease protein</fullName>
    </recommendedName>
</protein>
<reference evidence="13 14" key="1">
    <citation type="submission" date="2023-07" db="EMBL/GenBank/DDBJ databases">
        <title>Sorghum-associated microbial communities from plants grown in Nebraska, USA.</title>
        <authorList>
            <person name="Schachtman D."/>
        </authorList>
    </citation>
    <scope>NUCLEOTIDE SEQUENCE [LARGE SCALE GENOMIC DNA]</scope>
    <source>
        <strain evidence="13 14">DS1027</strain>
    </source>
</reference>
<dbReference type="RefSeq" id="WP_082350148.1">
    <property type="nucleotide sequence ID" value="NZ_JAVDRD010000011.1"/>
</dbReference>
<evidence type="ECO:0000256" key="7">
    <source>
        <dbReference type="ARBA" id="ARBA00022903"/>
    </source>
</evidence>
<feature type="domain" description="ABC transmembrane type-2" evidence="12">
    <location>
        <begin position="47"/>
        <end position="269"/>
    </location>
</feature>
<keyword evidence="6" id="KW-0812">Transmembrane</keyword>
<evidence type="ECO:0000256" key="1">
    <source>
        <dbReference type="ARBA" id="ARBA00004651"/>
    </source>
</evidence>
<comment type="subcellular location">
    <subcellularLocation>
        <location evidence="11">Cell inner membrane</location>
        <topology evidence="11">Multi-pass membrane protein</topology>
    </subcellularLocation>
    <subcellularLocation>
        <location evidence="1">Cell membrane</location>
        <topology evidence="1">Multi-pass membrane protein</topology>
    </subcellularLocation>
</comment>
<keyword evidence="3 11" id="KW-0813">Transport</keyword>
<evidence type="ECO:0000256" key="11">
    <source>
        <dbReference type="RuleBase" id="RU361157"/>
    </source>
</evidence>
<gene>
    <name evidence="13" type="ORF">J2792_003590</name>
</gene>
<dbReference type="EMBL" id="JAVDRD010000011">
    <property type="protein sequence ID" value="MDR6512705.1"/>
    <property type="molecule type" value="Genomic_DNA"/>
</dbReference>
<dbReference type="PANTHER" id="PTHR30413:SF10">
    <property type="entry name" value="CAPSULE POLYSACCHARIDE EXPORT INNER-MEMBRANE PROTEIN CTRC"/>
    <property type="match status" value="1"/>
</dbReference>
<evidence type="ECO:0000256" key="2">
    <source>
        <dbReference type="ARBA" id="ARBA00007783"/>
    </source>
</evidence>
<accession>A0ABU1MQS5</accession>
<evidence type="ECO:0000256" key="8">
    <source>
        <dbReference type="ARBA" id="ARBA00022989"/>
    </source>
</evidence>
<evidence type="ECO:0000256" key="5">
    <source>
        <dbReference type="ARBA" id="ARBA00022597"/>
    </source>
</evidence>
<comment type="caution">
    <text evidence="13">The sequence shown here is derived from an EMBL/GenBank/DDBJ whole genome shotgun (WGS) entry which is preliminary data.</text>
</comment>
<dbReference type="Pfam" id="PF01061">
    <property type="entry name" value="ABC2_membrane"/>
    <property type="match status" value="1"/>
</dbReference>